<dbReference type="AlphaFoldDB" id="A0A1U9UNR2"/>
<feature type="domain" description="SnoaL-like" evidence="1">
    <location>
        <begin position="16"/>
        <end position="137"/>
    </location>
</feature>
<dbReference type="EMBL" id="CP017757">
    <property type="protein sequence ID" value="AQV94067.1"/>
    <property type="molecule type" value="Genomic_DNA"/>
</dbReference>
<sequence length="145" mass="16124">MESMNNPESLSLVIAAEQTVIRMYHALDRSDYSCASRCFTPDGIWERGGNALHGQQQILASLSQRSSTLFTRHYVTNFLVLEHSGSVAKAEFCLTVYRSDKGAPPTLPVDRAVAAMLADVECELAFSDRGDWLIRRLDPRITFAA</sequence>
<proteinExistence type="predicted"/>
<organism evidence="2 3">
    <name type="scientific">Cupriavidus necator</name>
    <name type="common">Alcaligenes eutrophus</name>
    <name type="synonym">Ralstonia eutropha</name>
    <dbReference type="NCBI Taxonomy" id="106590"/>
    <lineage>
        <taxon>Bacteria</taxon>
        <taxon>Pseudomonadati</taxon>
        <taxon>Pseudomonadota</taxon>
        <taxon>Betaproteobacteria</taxon>
        <taxon>Burkholderiales</taxon>
        <taxon>Burkholderiaceae</taxon>
        <taxon>Cupriavidus</taxon>
    </lineage>
</organism>
<evidence type="ECO:0000259" key="1">
    <source>
        <dbReference type="Pfam" id="PF13577"/>
    </source>
</evidence>
<dbReference type="CDD" id="cd00531">
    <property type="entry name" value="NTF2_like"/>
    <property type="match status" value="1"/>
</dbReference>
<dbReference type="Pfam" id="PF13577">
    <property type="entry name" value="SnoaL_4"/>
    <property type="match status" value="1"/>
</dbReference>
<dbReference type="InterPro" id="IPR037401">
    <property type="entry name" value="SnoaL-like"/>
</dbReference>
<name>A0A1U9UNR2_CUPNE</name>
<dbReference type="OrthoDB" id="8964892at2"/>
<dbReference type="KEGG" id="cuh:BJN34_09205"/>
<dbReference type="Proteomes" id="UP000189627">
    <property type="component" value="Chromosome 1"/>
</dbReference>
<dbReference type="Gene3D" id="3.10.450.50">
    <property type="match status" value="1"/>
</dbReference>
<protein>
    <recommendedName>
        <fullName evidence="1">SnoaL-like domain-containing protein</fullName>
    </recommendedName>
</protein>
<dbReference type="SUPFAM" id="SSF54427">
    <property type="entry name" value="NTF2-like"/>
    <property type="match status" value="1"/>
</dbReference>
<evidence type="ECO:0000313" key="3">
    <source>
        <dbReference type="Proteomes" id="UP000189627"/>
    </source>
</evidence>
<gene>
    <name evidence="2" type="ORF">BJN34_09205</name>
</gene>
<accession>A0A1U9UNR2</accession>
<reference evidence="3" key="1">
    <citation type="submission" date="2017-02" db="EMBL/GenBank/DDBJ databases">
        <title>Complete genome sequence of Cupriavidus necator strain NH9, a 3-chlorobenzoate degrader.</title>
        <authorList>
            <person name="Moriuchi R."/>
            <person name="Dohra H."/>
            <person name="Ogawa N."/>
        </authorList>
    </citation>
    <scope>NUCLEOTIDE SEQUENCE [LARGE SCALE GENOMIC DNA]</scope>
    <source>
        <strain evidence="3">NH9</strain>
    </source>
</reference>
<evidence type="ECO:0000313" key="2">
    <source>
        <dbReference type="EMBL" id="AQV94067.1"/>
    </source>
</evidence>
<dbReference type="InterPro" id="IPR032710">
    <property type="entry name" value="NTF2-like_dom_sf"/>
</dbReference>